<organism evidence="7 8">
    <name type="scientific">Hamadaea flava</name>
    <dbReference type="NCBI Taxonomy" id="1742688"/>
    <lineage>
        <taxon>Bacteria</taxon>
        <taxon>Bacillati</taxon>
        <taxon>Actinomycetota</taxon>
        <taxon>Actinomycetes</taxon>
        <taxon>Micromonosporales</taxon>
        <taxon>Micromonosporaceae</taxon>
        <taxon>Hamadaea</taxon>
    </lineage>
</organism>
<keyword evidence="5" id="KW-0460">Magnesium</keyword>
<comment type="caution">
    <text evidence="7">The sequence shown here is derived from an EMBL/GenBank/DDBJ whole genome shotgun (WGS) entry which is preliminary data.</text>
</comment>
<dbReference type="Proteomes" id="UP001595816">
    <property type="component" value="Unassembled WGS sequence"/>
</dbReference>
<evidence type="ECO:0000313" key="8">
    <source>
        <dbReference type="Proteomes" id="UP001595816"/>
    </source>
</evidence>
<sequence>MVTPVLATLAYVLSPDRRQVLMLHRNKRPGDLHLGKYVGLGGKVERSEDVVTGVRREIKEESGLIAEELTLRGTVLWPGFGKQGEDWLGFVFRVDAYTGELHDGPDEGTLEWVGLDAIRSLPMWASDHEWLPMVLDDDPRQFHGVMPYHEGEMVGWSYHRI</sequence>
<comment type="similarity">
    <text evidence="2">Belongs to the Nudix hydrolase family.</text>
</comment>
<evidence type="ECO:0000256" key="3">
    <source>
        <dbReference type="ARBA" id="ARBA00022723"/>
    </source>
</evidence>
<dbReference type="PANTHER" id="PTHR43758:SF2">
    <property type="entry name" value="OXIDIZED PURINE NUCLEOSIDE TRIPHOSPHATE HYDROLASE"/>
    <property type="match status" value="1"/>
</dbReference>
<dbReference type="InterPro" id="IPR015797">
    <property type="entry name" value="NUDIX_hydrolase-like_dom_sf"/>
</dbReference>
<dbReference type="Pfam" id="PF00293">
    <property type="entry name" value="NUDIX"/>
    <property type="match status" value="1"/>
</dbReference>
<comment type="cofactor">
    <cofactor evidence="1">
        <name>Mg(2+)</name>
        <dbReference type="ChEBI" id="CHEBI:18420"/>
    </cofactor>
</comment>
<keyword evidence="3" id="KW-0479">Metal-binding</keyword>
<evidence type="ECO:0000256" key="1">
    <source>
        <dbReference type="ARBA" id="ARBA00001946"/>
    </source>
</evidence>
<name>A0ABV8LTM4_9ACTN</name>
<dbReference type="PRINTS" id="PR01402">
    <property type="entry name" value="MUTATORMUTX"/>
</dbReference>
<dbReference type="SUPFAM" id="SSF55811">
    <property type="entry name" value="Nudix"/>
    <property type="match status" value="1"/>
</dbReference>
<proteinExistence type="inferred from homology"/>
<keyword evidence="4" id="KW-0378">Hydrolase</keyword>
<dbReference type="InterPro" id="IPR003562">
    <property type="entry name" value="Mutator_MutX_prot"/>
</dbReference>
<dbReference type="PROSITE" id="PS51462">
    <property type="entry name" value="NUDIX"/>
    <property type="match status" value="1"/>
</dbReference>
<keyword evidence="8" id="KW-1185">Reference proteome</keyword>
<dbReference type="InterPro" id="IPR020084">
    <property type="entry name" value="NUDIX_hydrolase_CS"/>
</dbReference>
<dbReference type="InterPro" id="IPR000086">
    <property type="entry name" value="NUDIX_hydrolase_dom"/>
</dbReference>
<dbReference type="EMBL" id="JBHSAY010000013">
    <property type="protein sequence ID" value="MFC4133625.1"/>
    <property type="molecule type" value="Genomic_DNA"/>
</dbReference>
<reference evidence="8" key="1">
    <citation type="journal article" date="2019" name="Int. J. Syst. Evol. Microbiol.">
        <title>The Global Catalogue of Microorganisms (GCM) 10K type strain sequencing project: providing services to taxonomists for standard genome sequencing and annotation.</title>
        <authorList>
            <consortium name="The Broad Institute Genomics Platform"/>
            <consortium name="The Broad Institute Genome Sequencing Center for Infectious Disease"/>
            <person name="Wu L."/>
            <person name="Ma J."/>
        </authorList>
    </citation>
    <scope>NUCLEOTIDE SEQUENCE [LARGE SCALE GENOMIC DNA]</scope>
    <source>
        <strain evidence="8">CGMCC 4.7289</strain>
    </source>
</reference>
<dbReference type="RefSeq" id="WP_253750742.1">
    <property type="nucleotide sequence ID" value="NZ_JAMZDZ010000001.1"/>
</dbReference>
<evidence type="ECO:0000313" key="7">
    <source>
        <dbReference type="EMBL" id="MFC4133625.1"/>
    </source>
</evidence>
<dbReference type="PANTHER" id="PTHR43758">
    <property type="entry name" value="7,8-DIHYDRO-8-OXOGUANINE TRIPHOSPHATASE"/>
    <property type="match status" value="1"/>
</dbReference>
<gene>
    <name evidence="7" type="ORF">ACFOZ4_23700</name>
</gene>
<dbReference type="CDD" id="cd18886">
    <property type="entry name" value="NUDIX_MutT_Nudt1"/>
    <property type="match status" value="1"/>
</dbReference>
<accession>A0ABV8LTM4</accession>
<dbReference type="PROSITE" id="PS00893">
    <property type="entry name" value="NUDIX_BOX"/>
    <property type="match status" value="1"/>
</dbReference>
<evidence type="ECO:0000256" key="4">
    <source>
        <dbReference type="ARBA" id="ARBA00022801"/>
    </source>
</evidence>
<evidence type="ECO:0000256" key="5">
    <source>
        <dbReference type="ARBA" id="ARBA00022842"/>
    </source>
</evidence>
<evidence type="ECO:0000256" key="2">
    <source>
        <dbReference type="ARBA" id="ARBA00005582"/>
    </source>
</evidence>
<evidence type="ECO:0000259" key="6">
    <source>
        <dbReference type="PROSITE" id="PS51462"/>
    </source>
</evidence>
<feature type="domain" description="Nudix hydrolase" evidence="6">
    <location>
        <begin position="3"/>
        <end position="136"/>
    </location>
</feature>
<dbReference type="Gene3D" id="3.90.79.10">
    <property type="entry name" value="Nucleoside Triphosphate Pyrophosphohydrolase"/>
    <property type="match status" value="1"/>
</dbReference>
<protein>
    <submittedName>
        <fullName evidence="7">NUDIX domain-containing protein</fullName>
    </submittedName>
</protein>